<dbReference type="Proteomes" id="UP001181355">
    <property type="component" value="Chromosome"/>
</dbReference>
<evidence type="ECO:0000313" key="2">
    <source>
        <dbReference type="EMBL" id="WMW79329.1"/>
    </source>
</evidence>
<dbReference type="RefSeq" id="WP_309480823.1">
    <property type="nucleotide sequence ID" value="NZ_CP133720.1"/>
</dbReference>
<evidence type="ECO:0000313" key="1">
    <source>
        <dbReference type="EMBL" id="WMW79324.1"/>
    </source>
</evidence>
<name>A0ABY9RF89_9BURK</name>
<reference evidence="2" key="1">
    <citation type="submission" date="2023-09" db="EMBL/GenBank/DDBJ databases">
        <title>Undibacterium sp. 20NA77.5 isolated from freshwater.</title>
        <authorList>
            <person name="Le V."/>
            <person name="Ko S.-R."/>
            <person name="Ahn C.-Y."/>
            <person name="Oh H.-M."/>
        </authorList>
    </citation>
    <scope>NUCLEOTIDE SEQUENCE</scope>
    <source>
        <strain evidence="2">20NA77.5</strain>
    </source>
</reference>
<accession>A0ABY9RF89</accession>
<gene>
    <name evidence="1" type="ORF">RF679_11765</name>
    <name evidence="2" type="ORF">RF679_11790</name>
</gene>
<evidence type="ECO:0000313" key="3">
    <source>
        <dbReference type="Proteomes" id="UP001181355"/>
    </source>
</evidence>
<dbReference type="EMBL" id="CP133720">
    <property type="protein sequence ID" value="WMW79329.1"/>
    <property type="molecule type" value="Genomic_DNA"/>
</dbReference>
<organism evidence="2 3">
    <name type="scientific">Undibacterium cyanobacteriorum</name>
    <dbReference type="NCBI Taxonomy" id="3073561"/>
    <lineage>
        <taxon>Bacteria</taxon>
        <taxon>Pseudomonadati</taxon>
        <taxon>Pseudomonadota</taxon>
        <taxon>Betaproteobacteria</taxon>
        <taxon>Burkholderiales</taxon>
        <taxon>Oxalobacteraceae</taxon>
        <taxon>Undibacterium</taxon>
    </lineage>
</organism>
<sequence length="94" mass="10312">MTGVRESMAHDPVSFIFRGSSPLKATIRVPRITGQVDAAEIFPASGGGYRHFGKINFSGLHMVVDIHYDNTDAKRIAPFTFNGEYVLRAVQGSQ</sequence>
<keyword evidence="3" id="KW-1185">Reference proteome</keyword>
<proteinExistence type="predicted"/>
<dbReference type="EMBL" id="CP133720">
    <property type="protein sequence ID" value="WMW79324.1"/>
    <property type="molecule type" value="Genomic_DNA"/>
</dbReference>
<protein>
    <submittedName>
        <fullName evidence="2">Uncharacterized protein</fullName>
    </submittedName>
</protein>